<name>A0A844YD03_9SPHN</name>
<protein>
    <recommendedName>
        <fullName evidence="4">Peptidase M48 family protein</fullName>
    </recommendedName>
</protein>
<dbReference type="OrthoDB" id="7338723at2"/>
<accession>A0A844YD03</accession>
<evidence type="ECO:0000313" key="2">
    <source>
        <dbReference type="EMBL" id="MXO54838.1"/>
    </source>
</evidence>
<reference evidence="2 3" key="1">
    <citation type="submission" date="2019-12" db="EMBL/GenBank/DDBJ databases">
        <title>Genomic-based taxomic classification of the family Erythrobacteraceae.</title>
        <authorList>
            <person name="Xu L."/>
        </authorList>
    </citation>
    <scope>NUCLEOTIDE SEQUENCE [LARGE SCALE GENOMIC DNA]</scope>
    <source>
        <strain evidence="2 3">JCM 17468</strain>
    </source>
</reference>
<dbReference type="AlphaFoldDB" id="A0A844YD03"/>
<keyword evidence="3" id="KW-1185">Reference proteome</keyword>
<dbReference type="EMBL" id="WTYD01000002">
    <property type="protein sequence ID" value="MXO54838.1"/>
    <property type="molecule type" value="Genomic_DNA"/>
</dbReference>
<evidence type="ECO:0000256" key="1">
    <source>
        <dbReference type="SAM" id="SignalP"/>
    </source>
</evidence>
<proteinExistence type="predicted"/>
<sequence length="320" mass="34502">MLFRAALFFALLAVGIAPASAQSQKLSEIEALQARDIQLFRIGWKLATGNAPYCADARPAIGALFHDAASYGKPDRVRAELGLVGDIAVQAVAPGSPAAAAGLTRNATLLDLNGAILFDAFPPSDPRWQRMVSVNAAIDDALAEGPARFGWASAGETPTSATIAGVPACPSRFEVLDGGKRAVADGSRVIFGRDFAGFAYAEDEFAAAVAHELAHNLLRHRKMFDAVGRSQSLVRLTERDADRMMPWLLYNAGYDPRASVRFMTRWGPKYGGGLLRDRSHDGWDERVEFIEAEIATMEAALAETGKADWSQHFVPMAKPE</sequence>
<feature type="signal peptide" evidence="1">
    <location>
        <begin position="1"/>
        <end position="21"/>
    </location>
</feature>
<evidence type="ECO:0008006" key="4">
    <source>
        <dbReference type="Google" id="ProtNLM"/>
    </source>
</evidence>
<dbReference type="RefSeq" id="WP_160661711.1">
    <property type="nucleotide sequence ID" value="NZ_BAABDV010000001.1"/>
</dbReference>
<comment type="caution">
    <text evidence="2">The sequence shown here is derived from an EMBL/GenBank/DDBJ whole genome shotgun (WGS) entry which is preliminary data.</text>
</comment>
<feature type="chain" id="PRO_5032334062" description="Peptidase M48 family protein" evidence="1">
    <location>
        <begin position="22"/>
        <end position="320"/>
    </location>
</feature>
<evidence type="ECO:0000313" key="3">
    <source>
        <dbReference type="Proteomes" id="UP000430272"/>
    </source>
</evidence>
<organism evidence="2 3">
    <name type="scientific">Qipengyuania pelagi</name>
    <dbReference type="NCBI Taxonomy" id="994320"/>
    <lineage>
        <taxon>Bacteria</taxon>
        <taxon>Pseudomonadati</taxon>
        <taxon>Pseudomonadota</taxon>
        <taxon>Alphaproteobacteria</taxon>
        <taxon>Sphingomonadales</taxon>
        <taxon>Erythrobacteraceae</taxon>
        <taxon>Qipengyuania</taxon>
    </lineage>
</organism>
<keyword evidence="1" id="KW-0732">Signal</keyword>
<gene>
    <name evidence="2" type="ORF">GRI47_12580</name>
</gene>
<dbReference type="Proteomes" id="UP000430272">
    <property type="component" value="Unassembled WGS sequence"/>
</dbReference>